<feature type="transmembrane region" description="Helical" evidence="2">
    <location>
        <begin position="28"/>
        <end position="53"/>
    </location>
</feature>
<keyword evidence="2" id="KW-0472">Membrane</keyword>
<evidence type="ECO:0000256" key="2">
    <source>
        <dbReference type="SAM" id="Phobius"/>
    </source>
</evidence>
<gene>
    <name evidence="3" type="ORF">SAMN05216266_13136</name>
</gene>
<keyword evidence="2" id="KW-1133">Transmembrane helix</keyword>
<name>A0A1I1CQG3_9PSEU</name>
<dbReference type="Proteomes" id="UP000243799">
    <property type="component" value="Unassembled WGS sequence"/>
</dbReference>
<dbReference type="STRING" id="490629.SAMN05216266_13136"/>
<protein>
    <submittedName>
        <fullName evidence="3">Uncharacterized protein</fullName>
    </submittedName>
</protein>
<feature type="transmembrane region" description="Helical" evidence="2">
    <location>
        <begin position="59"/>
        <end position="77"/>
    </location>
</feature>
<feature type="region of interest" description="Disordered" evidence="1">
    <location>
        <begin position="1"/>
        <end position="22"/>
    </location>
</feature>
<proteinExistence type="predicted"/>
<keyword evidence="4" id="KW-1185">Reference proteome</keyword>
<feature type="compositionally biased region" description="Basic and acidic residues" evidence="1">
    <location>
        <begin position="1"/>
        <end position="10"/>
    </location>
</feature>
<reference evidence="4" key="1">
    <citation type="submission" date="2016-10" db="EMBL/GenBank/DDBJ databases">
        <authorList>
            <person name="Varghese N."/>
            <person name="Submissions S."/>
        </authorList>
    </citation>
    <scope>NUCLEOTIDE SEQUENCE [LARGE SCALE GENOMIC DNA]</scope>
    <source>
        <strain evidence="4">CGMCC 4.3568</strain>
    </source>
</reference>
<feature type="transmembrane region" description="Helical" evidence="2">
    <location>
        <begin position="84"/>
        <end position="105"/>
    </location>
</feature>
<feature type="transmembrane region" description="Helical" evidence="2">
    <location>
        <begin position="125"/>
        <end position="144"/>
    </location>
</feature>
<dbReference type="EMBL" id="FOKG01000031">
    <property type="protein sequence ID" value="SFB62683.1"/>
    <property type="molecule type" value="Genomic_DNA"/>
</dbReference>
<evidence type="ECO:0000313" key="4">
    <source>
        <dbReference type="Proteomes" id="UP000243799"/>
    </source>
</evidence>
<dbReference type="AlphaFoldDB" id="A0A1I1CQG3"/>
<accession>A0A1I1CQG3</accession>
<organism evidence="3 4">
    <name type="scientific">Amycolatopsis marina</name>
    <dbReference type="NCBI Taxonomy" id="490629"/>
    <lineage>
        <taxon>Bacteria</taxon>
        <taxon>Bacillati</taxon>
        <taxon>Actinomycetota</taxon>
        <taxon>Actinomycetes</taxon>
        <taxon>Pseudonocardiales</taxon>
        <taxon>Pseudonocardiaceae</taxon>
        <taxon>Amycolatopsis</taxon>
    </lineage>
</organism>
<evidence type="ECO:0000313" key="3">
    <source>
        <dbReference type="EMBL" id="SFB62683.1"/>
    </source>
</evidence>
<keyword evidence="2" id="KW-0812">Transmembrane</keyword>
<sequence>MRPDRSKRVTEPVSALHHRRSRESRRPVALRVVRGGLLTCSSAVPAIVAHALADGGMPRAVVIVLLTPVIGWLATVLAERLHGLLGVVLVLGVAQVVMHVMLGGHGTHSPADPGGPSIHSGVDPGAMILAAHLGATVLTAILLARAESMLQAVAMSLRRLVHTAWRLPPIPSGATPAVIVRAAGDGQFVDIQLRRVHGRRGPPENS</sequence>
<evidence type="ECO:0000256" key="1">
    <source>
        <dbReference type="SAM" id="MobiDB-lite"/>
    </source>
</evidence>